<feature type="chain" id="PRO_5001647220" description="FAS1 domain-containing protein" evidence="2">
    <location>
        <begin position="27"/>
        <end position="558"/>
    </location>
</feature>
<gene>
    <name evidence="4" type="ORF">JAAARDRAFT_124834</name>
</gene>
<keyword evidence="5" id="KW-1185">Reference proteome</keyword>
<feature type="compositionally biased region" description="Acidic residues" evidence="1">
    <location>
        <begin position="395"/>
        <end position="404"/>
    </location>
</feature>
<feature type="region of interest" description="Disordered" evidence="1">
    <location>
        <begin position="395"/>
        <end position="443"/>
    </location>
</feature>
<dbReference type="PROSITE" id="PS50213">
    <property type="entry name" value="FAS1"/>
    <property type="match status" value="2"/>
</dbReference>
<sequence>MLFSTVSATLCGALAVSAIPAHRVDGLEPEHPPSLFWQSVQEQWTVETKPHFPHPPTRHTDQTIYEVLNEHPQFAPPFLSCDSISPVITRFSRLVKAINFTGVLVDLLNDSSTAGLTFFAPPNSALPRKPRRGHHDLTDLGDDEMPHPFLSYNEDFLDAISAVDDLDDSDDFGEDKKRKERFRKILTAVLLYHVIPEQLNKVNLAKNNTWATNLTLSDGSLDGEPYRLKVAAGPLGGYVNWYAKLIKEVPASNGFIHVINHPLIPPPSIFQVLFNLPHYFSIATSALQRVAVSGATEWRHLHSDSYEVAEMEGNPAVTAFIPSNKAFDRLPLKLKLFLFSPFGERVLKKVLEYHIIPDFILHTDYYHNATSDSDDVFYDDFDEESYVDPCWEEASDEEWDIEDLDLPRPPRPPKTPQPPRPPRMPNHPRPPHLPRGPHHVPHPPPLYSVNVTLPTLLPEHHLHIHIAKFGFPVPVPGPHKPKAFVTKFYVNGQPVPFYDGVARNGAVHIIDRVLNPVKHHGKHDKPPRKDYDEFVDDDDVDEGWEDWEEWLPQWAGMD</sequence>
<reference evidence="5" key="1">
    <citation type="journal article" date="2014" name="Proc. Natl. Acad. Sci. U.S.A.">
        <title>Extensive sampling of basidiomycete genomes demonstrates inadequacy of the white-rot/brown-rot paradigm for wood decay fungi.</title>
        <authorList>
            <person name="Riley R."/>
            <person name="Salamov A.A."/>
            <person name="Brown D.W."/>
            <person name="Nagy L.G."/>
            <person name="Floudas D."/>
            <person name="Held B.W."/>
            <person name="Levasseur A."/>
            <person name="Lombard V."/>
            <person name="Morin E."/>
            <person name="Otillar R."/>
            <person name="Lindquist E.A."/>
            <person name="Sun H."/>
            <person name="LaButti K.M."/>
            <person name="Schmutz J."/>
            <person name="Jabbour D."/>
            <person name="Luo H."/>
            <person name="Baker S.E."/>
            <person name="Pisabarro A.G."/>
            <person name="Walton J.D."/>
            <person name="Blanchette R.A."/>
            <person name="Henrissat B."/>
            <person name="Martin F."/>
            <person name="Cullen D."/>
            <person name="Hibbett D.S."/>
            <person name="Grigoriev I.V."/>
        </authorList>
    </citation>
    <scope>NUCLEOTIDE SEQUENCE [LARGE SCALE GENOMIC DNA]</scope>
    <source>
        <strain evidence="5">MUCL 33604</strain>
    </source>
</reference>
<feature type="compositionally biased region" description="Pro residues" evidence="1">
    <location>
        <begin position="407"/>
        <end position="428"/>
    </location>
</feature>
<dbReference type="GO" id="GO:0016236">
    <property type="term" value="P:macroautophagy"/>
    <property type="evidence" value="ECO:0007669"/>
    <property type="project" value="TreeGrafter"/>
</dbReference>
<protein>
    <recommendedName>
        <fullName evidence="3">FAS1 domain-containing protein</fullName>
    </recommendedName>
</protein>
<dbReference type="Gene3D" id="2.30.180.10">
    <property type="entry name" value="FAS1 domain"/>
    <property type="match status" value="2"/>
</dbReference>
<feature type="domain" description="FAS1" evidence="3">
    <location>
        <begin position="266"/>
        <end position="514"/>
    </location>
</feature>
<dbReference type="InterPro" id="IPR036378">
    <property type="entry name" value="FAS1_dom_sf"/>
</dbReference>
<dbReference type="Proteomes" id="UP000027265">
    <property type="component" value="Unassembled WGS sequence"/>
</dbReference>
<proteinExistence type="predicted"/>
<organism evidence="4 5">
    <name type="scientific">Jaapia argillacea MUCL 33604</name>
    <dbReference type="NCBI Taxonomy" id="933084"/>
    <lineage>
        <taxon>Eukaryota</taxon>
        <taxon>Fungi</taxon>
        <taxon>Dikarya</taxon>
        <taxon>Basidiomycota</taxon>
        <taxon>Agaricomycotina</taxon>
        <taxon>Agaricomycetes</taxon>
        <taxon>Agaricomycetidae</taxon>
        <taxon>Jaapiales</taxon>
        <taxon>Jaapiaceae</taxon>
        <taxon>Jaapia</taxon>
    </lineage>
</organism>
<feature type="compositionally biased region" description="Basic residues" evidence="1">
    <location>
        <begin position="429"/>
        <end position="441"/>
    </location>
</feature>
<dbReference type="InterPro" id="IPR050904">
    <property type="entry name" value="Adhesion/Biosynth-related"/>
</dbReference>
<evidence type="ECO:0000256" key="2">
    <source>
        <dbReference type="SAM" id="SignalP"/>
    </source>
</evidence>
<dbReference type="OrthoDB" id="7700931at2759"/>
<evidence type="ECO:0000313" key="4">
    <source>
        <dbReference type="EMBL" id="KDQ60570.1"/>
    </source>
</evidence>
<evidence type="ECO:0000256" key="1">
    <source>
        <dbReference type="SAM" id="MobiDB-lite"/>
    </source>
</evidence>
<keyword evidence="2" id="KW-0732">Signal</keyword>
<dbReference type="GO" id="GO:0005615">
    <property type="term" value="C:extracellular space"/>
    <property type="evidence" value="ECO:0007669"/>
    <property type="project" value="TreeGrafter"/>
</dbReference>
<dbReference type="InterPro" id="IPR000782">
    <property type="entry name" value="FAS1_domain"/>
</dbReference>
<dbReference type="SUPFAM" id="SSF82153">
    <property type="entry name" value="FAS1 domain"/>
    <property type="match status" value="2"/>
</dbReference>
<dbReference type="STRING" id="933084.A0A067Q325"/>
<dbReference type="SMART" id="SM00554">
    <property type="entry name" value="FAS1"/>
    <property type="match status" value="2"/>
</dbReference>
<dbReference type="PANTHER" id="PTHR10900">
    <property type="entry name" value="PERIOSTIN-RELATED"/>
    <property type="match status" value="1"/>
</dbReference>
<feature type="domain" description="FAS1" evidence="3">
    <location>
        <begin position="75"/>
        <end position="263"/>
    </location>
</feature>
<evidence type="ECO:0000313" key="5">
    <source>
        <dbReference type="Proteomes" id="UP000027265"/>
    </source>
</evidence>
<feature type="signal peptide" evidence="2">
    <location>
        <begin position="1"/>
        <end position="26"/>
    </location>
</feature>
<evidence type="ECO:0000259" key="3">
    <source>
        <dbReference type="PROSITE" id="PS50213"/>
    </source>
</evidence>
<dbReference type="InParanoid" id="A0A067Q325"/>
<dbReference type="GO" id="GO:0000329">
    <property type="term" value="C:fungal-type vacuole membrane"/>
    <property type="evidence" value="ECO:0007669"/>
    <property type="project" value="TreeGrafter"/>
</dbReference>
<dbReference type="HOGENOM" id="CLU_026509_0_0_1"/>
<dbReference type="Pfam" id="PF02469">
    <property type="entry name" value="Fasciclin"/>
    <property type="match status" value="2"/>
</dbReference>
<name>A0A067Q325_9AGAM</name>
<accession>A0A067Q325</accession>
<dbReference type="PANTHER" id="PTHR10900:SF122">
    <property type="entry name" value="FAS1 DOMAIN-CONTAINING PROTEIN"/>
    <property type="match status" value="1"/>
</dbReference>
<dbReference type="AlphaFoldDB" id="A0A067Q325"/>
<dbReference type="EMBL" id="KL197713">
    <property type="protein sequence ID" value="KDQ60570.1"/>
    <property type="molecule type" value="Genomic_DNA"/>
</dbReference>